<dbReference type="PRINTS" id="PR00445">
    <property type="entry name" value="HUPFHYPC"/>
</dbReference>
<dbReference type="Gene3D" id="2.30.30.140">
    <property type="match status" value="1"/>
</dbReference>
<dbReference type="NCBIfam" id="TIGR00074">
    <property type="entry name" value="hypC_hupF"/>
    <property type="match status" value="1"/>
</dbReference>
<dbReference type="AlphaFoldDB" id="A0A2K8L9W2"/>
<dbReference type="GO" id="GO:1902670">
    <property type="term" value="F:carbon dioxide binding"/>
    <property type="evidence" value="ECO:0007669"/>
    <property type="project" value="TreeGrafter"/>
</dbReference>
<reference evidence="2 3" key="1">
    <citation type="submission" date="2016-12" db="EMBL/GenBank/DDBJ databases">
        <title>Isolation and genomic insights into novel planktonic Zetaproteobacteria from stratified waters of the Chesapeake Bay.</title>
        <authorList>
            <person name="McAllister S.M."/>
            <person name="Kato S."/>
            <person name="Chan C.S."/>
            <person name="Chiu B.K."/>
            <person name="Field E.K."/>
        </authorList>
    </citation>
    <scope>NUCLEOTIDE SEQUENCE [LARGE SCALE GENOMIC DNA]</scope>
    <source>
        <strain evidence="2 3">CP-8</strain>
    </source>
</reference>
<comment type="similarity">
    <text evidence="1">Belongs to the HupF/HypC family.</text>
</comment>
<dbReference type="PANTHER" id="PTHR35177">
    <property type="entry name" value="HYDROGENASE MATURATION FACTOR HYBG"/>
    <property type="match status" value="1"/>
</dbReference>
<dbReference type="PROSITE" id="PS01097">
    <property type="entry name" value="HUPF_HYPC"/>
    <property type="match status" value="1"/>
</dbReference>
<gene>
    <name evidence="2" type="ORF">Ga0123462_0865</name>
</gene>
<dbReference type="GO" id="GO:0051604">
    <property type="term" value="P:protein maturation"/>
    <property type="evidence" value="ECO:0007669"/>
    <property type="project" value="TreeGrafter"/>
</dbReference>
<proteinExistence type="inferred from homology"/>
<dbReference type="InterPro" id="IPR001109">
    <property type="entry name" value="Hydrogenase_HupF/HypC"/>
</dbReference>
<dbReference type="EMBL" id="CP018800">
    <property type="protein sequence ID" value="ATX81734.1"/>
    <property type="molecule type" value="Genomic_DNA"/>
</dbReference>
<evidence type="ECO:0000313" key="2">
    <source>
        <dbReference type="EMBL" id="ATX81734.1"/>
    </source>
</evidence>
<keyword evidence="3" id="KW-1185">Reference proteome</keyword>
<dbReference type="SUPFAM" id="SSF159127">
    <property type="entry name" value="HupF/HypC-like"/>
    <property type="match status" value="1"/>
</dbReference>
<evidence type="ECO:0000313" key="3">
    <source>
        <dbReference type="Proteomes" id="UP000231637"/>
    </source>
</evidence>
<dbReference type="FunFam" id="2.30.30.140:FF:000022">
    <property type="entry name" value="Hydrogenase assembly chaperone HybG"/>
    <property type="match status" value="1"/>
</dbReference>
<dbReference type="KEGG" id="mfn:Ga0123462_0865"/>
<dbReference type="GO" id="GO:0005506">
    <property type="term" value="F:iron ion binding"/>
    <property type="evidence" value="ECO:0007669"/>
    <property type="project" value="TreeGrafter"/>
</dbReference>
<dbReference type="Pfam" id="PF01455">
    <property type="entry name" value="HupF_HypC"/>
    <property type="match status" value="1"/>
</dbReference>
<dbReference type="OrthoDB" id="9806017at2"/>
<dbReference type="Proteomes" id="UP000231637">
    <property type="component" value="Chromosome"/>
</dbReference>
<protein>
    <submittedName>
        <fullName evidence="2">Hydrogenase expression/formation protein HypC</fullName>
    </submittedName>
</protein>
<dbReference type="InterPro" id="IPR019812">
    <property type="entry name" value="Hydgase_assmbl_chp_CS"/>
</dbReference>
<organism evidence="2 3">
    <name type="scientific">Mariprofundus ferrinatatus</name>
    <dbReference type="NCBI Taxonomy" id="1921087"/>
    <lineage>
        <taxon>Bacteria</taxon>
        <taxon>Pseudomonadati</taxon>
        <taxon>Pseudomonadota</taxon>
        <taxon>Candidatius Mariprofundia</taxon>
        <taxon>Mariprofundales</taxon>
        <taxon>Mariprofundaceae</taxon>
        <taxon>Mariprofundus</taxon>
    </lineage>
</organism>
<dbReference type="RefSeq" id="WP_100265161.1">
    <property type="nucleotide sequence ID" value="NZ_CP018800.1"/>
</dbReference>
<name>A0A2K8L9W2_9PROT</name>
<dbReference type="PANTHER" id="PTHR35177:SF2">
    <property type="entry name" value="HYDROGENASE MATURATION FACTOR HYBG"/>
    <property type="match status" value="1"/>
</dbReference>
<sequence length="75" mass="8103">MCLAVPARVESLDRAASTAVVNLDGISKEVSTLLLDDVAVGDYVLIHVGYALERIDPEEAEKTLTMFDELKGVEP</sequence>
<accession>A0A2K8L9W2</accession>
<evidence type="ECO:0000256" key="1">
    <source>
        <dbReference type="ARBA" id="ARBA00006018"/>
    </source>
</evidence>